<evidence type="ECO:0000313" key="4">
    <source>
        <dbReference type="Proteomes" id="UP001215280"/>
    </source>
</evidence>
<dbReference type="EMBL" id="JARJLG010000286">
    <property type="protein sequence ID" value="KAJ7719873.1"/>
    <property type="molecule type" value="Genomic_DNA"/>
</dbReference>
<evidence type="ECO:0000313" key="3">
    <source>
        <dbReference type="EMBL" id="KAJ7719873.1"/>
    </source>
</evidence>
<accession>A0AAD7HHC6</accession>
<gene>
    <name evidence="3" type="ORF">DFH07DRAFT_972773</name>
</gene>
<dbReference type="Proteomes" id="UP001215280">
    <property type="component" value="Unassembled WGS sequence"/>
</dbReference>
<name>A0AAD7HHC6_9AGAR</name>
<dbReference type="AlphaFoldDB" id="A0AAD7HHC6"/>
<sequence>MTAGTALHVSIYLIVLAPFFAIWARFWVQLLSLVILATVNTHDRVRTRALGLVAQWTAEFAGDSTLGIMGERYEGAQGAEGGDVCERDRGEAEKVCAGEAAIGGGTLQLSFPFSPNSFPSPHLHPATLFLPSILARFVVFCGGIIADHHSTGITMAPSSKRVSTHDPGISTGTDAGTAASTTLSSAATSTSTSPTTLSRTTPSASTVKISSSTAGNGAVAGNSSTDTGLSTTSAATTRPTPTNPLPPLPNGYRVKAPAFPPITAPARPLKVPLRRPPTLRRVLLLPLAHLRVHVDLDFFHGGRKSGRFLGLGSKDASGYARHHVPDFNEPLSPPSAYGGGTARPHMRSERRPSRLGTDGALTSRLSGWFAHLAGSTSDLPLTSTMGSALSHSVSTASVLASSASKKHSGKGGSKTSLLDMAVRYLFDGDAAPDRSHAEIWLMSVKLPGWGR</sequence>
<feature type="transmembrane region" description="Helical" evidence="2">
    <location>
        <begin position="12"/>
        <end position="39"/>
    </location>
</feature>
<feature type="region of interest" description="Disordered" evidence="1">
    <location>
        <begin position="326"/>
        <end position="357"/>
    </location>
</feature>
<keyword evidence="4" id="KW-1185">Reference proteome</keyword>
<reference evidence="3" key="1">
    <citation type="submission" date="2023-03" db="EMBL/GenBank/DDBJ databases">
        <title>Massive genome expansion in bonnet fungi (Mycena s.s.) driven by repeated elements and novel gene families across ecological guilds.</title>
        <authorList>
            <consortium name="Lawrence Berkeley National Laboratory"/>
            <person name="Harder C.B."/>
            <person name="Miyauchi S."/>
            <person name="Viragh M."/>
            <person name="Kuo A."/>
            <person name="Thoen E."/>
            <person name="Andreopoulos B."/>
            <person name="Lu D."/>
            <person name="Skrede I."/>
            <person name="Drula E."/>
            <person name="Henrissat B."/>
            <person name="Morin E."/>
            <person name="Kohler A."/>
            <person name="Barry K."/>
            <person name="LaButti K."/>
            <person name="Morin E."/>
            <person name="Salamov A."/>
            <person name="Lipzen A."/>
            <person name="Mereny Z."/>
            <person name="Hegedus B."/>
            <person name="Baldrian P."/>
            <person name="Stursova M."/>
            <person name="Weitz H."/>
            <person name="Taylor A."/>
            <person name="Grigoriev I.V."/>
            <person name="Nagy L.G."/>
            <person name="Martin F."/>
            <person name="Kauserud H."/>
        </authorList>
    </citation>
    <scope>NUCLEOTIDE SEQUENCE</scope>
    <source>
        <strain evidence="3">CBHHK188m</strain>
    </source>
</reference>
<protein>
    <submittedName>
        <fullName evidence="3">Uncharacterized protein</fullName>
    </submittedName>
</protein>
<organism evidence="3 4">
    <name type="scientific">Mycena maculata</name>
    <dbReference type="NCBI Taxonomy" id="230809"/>
    <lineage>
        <taxon>Eukaryota</taxon>
        <taxon>Fungi</taxon>
        <taxon>Dikarya</taxon>
        <taxon>Basidiomycota</taxon>
        <taxon>Agaricomycotina</taxon>
        <taxon>Agaricomycetes</taxon>
        <taxon>Agaricomycetidae</taxon>
        <taxon>Agaricales</taxon>
        <taxon>Marasmiineae</taxon>
        <taxon>Mycenaceae</taxon>
        <taxon>Mycena</taxon>
    </lineage>
</organism>
<keyword evidence="2" id="KW-0472">Membrane</keyword>
<keyword evidence="2" id="KW-0812">Transmembrane</keyword>
<keyword evidence="2" id="KW-1133">Transmembrane helix</keyword>
<evidence type="ECO:0000256" key="2">
    <source>
        <dbReference type="SAM" id="Phobius"/>
    </source>
</evidence>
<feature type="region of interest" description="Disordered" evidence="1">
    <location>
        <begin position="154"/>
        <end position="256"/>
    </location>
</feature>
<feature type="compositionally biased region" description="Low complexity" evidence="1">
    <location>
        <begin position="230"/>
        <end position="240"/>
    </location>
</feature>
<proteinExistence type="predicted"/>
<feature type="compositionally biased region" description="Polar residues" evidence="1">
    <location>
        <begin position="207"/>
        <end position="229"/>
    </location>
</feature>
<evidence type="ECO:0000256" key="1">
    <source>
        <dbReference type="SAM" id="MobiDB-lite"/>
    </source>
</evidence>
<comment type="caution">
    <text evidence="3">The sequence shown here is derived from an EMBL/GenBank/DDBJ whole genome shotgun (WGS) entry which is preliminary data.</text>
</comment>
<feature type="compositionally biased region" description="Low complexity" evidence="1">
    <location>
        <begin position="170"/>
        <end position="206"/>
    </location>
</feature>